<comment type="caution">
    <text evidence="2">The sequence shown here is derived from an EMBL/GenBank/DDBJ whole genome shotgun (WGS) entry which is preliminary data.</text>
</comment>
<accession>A0A644ZPS1</accession>
<sequence>MAKRIILVLILVAMVAFGGCKKEQKVVVVASKPVTEGYILAEMLTLLIEAKSDIQVKQTLGIGGGTSNIHPALIKGEIDLYPEYTGTGWLFVLKRASQQDAQKLYEQVKQAYQQEYGLVWSGLYGFNNTYAVAVSEGVAQRYALKTVSDLAKVSPALTFAANPDFLEREDGYPNLTKTYGLSFKAVKEIDIGLRYEAIKSEGVDVIMVFSTDGRLNVEPVVVLEDDRSAFAAYHAATVVRSQTLENYPELSGVLELLSARISNQEMIGLNYQVEIEKQDPKEVARAFLVKEGLL</sequence>
<feature type="domain" description="ABC-type glycine betaine transport system substrate-binding" evidence="1">
    <location>
        <begin position="26"/>
        <end position="288"/>
    </location>
</feature>
<gene>
    <name evidence="2" type="primary">opuBC_6</name>
    <name evidence="2" type="ORF">SDC9_89557</name>
</gene>
<dbReference type="InterPro" id="IPR007210">
    <property type="entry name" value="ABC_Gly_betaine_transp_sub-bd"/>
</dbReference>
<evidence type="ECO:0000259" key="1">
    <source>
        <dbReference type="Pfam" id="PF04069"/>
    </source>
</evidence>
<dbReference type="Gene3D" id="3.40.190.120">
    <property type="entry name" value="Osmoprotection protein (prox), domain 2"/>
    <property type="match status" value="1"/>
</dbReference>
<dbReference type="Gene3D" id="3.40.190.10">
    <property type="entry name" value="Periplasmic binding protein-like II"/>
    <property type="match status" value="1"/>
</dbReference>
<dbReference type="SUPFAM" id="SSF53850">
    <property type="entry name" value="Periplasmic binding protein-like II"/>
    <property type="match status" value="1"/>
</dbReference>
<proteinExistence type="predicted"/>
<name>A0A644ZPS1_9ZZZZ</name>
<dbReference type="PROSITE" id="PS51257">
    <property type="entry name" value="PROKAR_LIPOPROTEIN"/>
    <property type="match status" value="1"/>
</dbReference>
<dbReference type="AlphaFoldDB" id="A0A644ZPS1"/>
<dbReference type="Pfam" id="PF04069">
    <property type="entry name" value="OpuAC"/>
    <property type="match status" value="1"/>
</dbReference>
<dbReference type="EMBL" id="VSSQ01009895">
    <property type="protein sequence ID" value="MPM42885.1"/>
    <property type="molecule type" value="Genomic_DNA"/>
</dbReference>
<organism evidence="2">
    <name type="scientific">bioreactor metagenome</name>
    <dbReference type="NCBI Taxonomy" id="1076179"/>
    <lineage>
        <taxon>unclassified sequences</taxon>
        <taxon>metagenomes</taxon>
        <taxon>ecological metagenomes</taxon>
    </lineage>
</organism>
<protein>
    <submittedName>
        <fullName evidence="2">Choline-binding protein</fullName>
    </submittedName>
</protein>
<dbReference type="GO" id="GO:0022857">
    <property type="term" value="F:transmembrane transporter activity"/>
    <property type="evidence" value="ECO:0007669"/>
    <property type="project" value="InterPro"/>
</dbReference>
<reference evidence="2" key="1">
    <citation type="submission" date="2019-08" db="EMBL/GenBank/DDBJ databases">
        <authorList>
            <person name="Kucharzyk K."/>
            <person name="Murdoch R.W."/>
            <person name="Higgins S."/>
            <person name="Loffler F."/>
        </authorList>
    </citation>
    <scope>NUCLEOTIDE SEQUENCE</scope>
</reference>
<evidence type="ECO:0000313" key="2">
    <source>
        <dbReference type="EMBL" id="MPM42885.1"/>
    </source>
</evidence>
<dbReference type="GO" id="GO:0043190">
    <property type="term" value="C:ATP-binding cassette (ABC) transporter complex"/>
    <property type="evidence" value="ECO:0007669"/>
    <property type="project" value="InterPro"/>
</dbReference>